<keyword evidence="2" id="KW-1185">Reference proteome</keyword>
<reference evidence="1 2" key="1">
    <citation type="submission" date="2017-02" db="EMBL/GenBank/DDBJ databases">
        <authorList>
            <person name="Peterson S.W."/>
        </authorList>
    </citation>
    <scope>NUCLEOTIDE SEQUENCE [LARGE SCALE GENOMIC DNA]</scope>
    <source>
        <strain evidence="1 2">ATCC BAA-1030</strain>
    </source>
</reference>
<protein>
    <submittedName>
        <fullName evidence="1">Uncharacterized protein</fullName>
    </submittedName>
</protein>
<dbReference type="STRING" id="263852.SAMN02745116_01754"/>
<proteinExistence type="predicted"/>
<sequence>MTETKVKAIKEYYEMQYELIKLALVCAAENKNTKLASDLANSLIHLENFVNEMLDVAKSN</sequence>
<dbReference type="AlphaFoldDB" id="A0A1T4PCD9"/>
<name>A0A1T4PCD9_9ENTE</name>
<evidence type="ECO:0000313" key="1">
    <source>
        <dbReference type="EMBL" id="SJZ89223.1"/>
    </source>
</evidence>
<evidence type="ECO:0000313" key="2">
    <source>
        <dbReference type="Proteomes" id="UP000190328"/>
    </source>
</evidence>
<dbReference type="EMBL" id="FUXI01000020">
    <property type="protein sequence ID" value="SJZ89223.1"/>
    <property type="molecule type" value="Genomic_DNA"/>
</dbReference>
<organism evidence="1 2">
    <name type="scientific">Pilibacter termitis</name>
    <dbReference type="NCBI Taxonomy" id="263852"/>
    <lineage>
        <taxon>Bacteria</taxon>
        <taxon>Bacillati</taxon>
        <taxon>Bacillota</taxon>
        <taxon>Bacilli</taxon>
        <taxon>Lactobacillales</taxon>
        <taxon>Enterococcaceae</taxon>
        <taxon>Pilibacter</taxon>
    </lineage>
</organism>
<dbReference type="RefSeq" id="WP_078807687.1">
    <property type="nucleotide sequence ID" value="NZ_FUXI01000020.1"/>
</dbReference>
<gene>
    <name evidence="1" type="ORF">SAMN02745116_01754</name>
</gene>
<accession>A0A1T4PCD9</accession>
<dbReference type="Proteomes" id="UP000190328">
    <property type="component" value="Unassembled WGS sequence"/>
</dbReference>